<accession>A0A8X7BNV8</accession>
<dbReference type="OrthoDB" id="6436790at2759"/>
<gene>
    <name evidence="1" type="primary">AVEN_196998_1</name>
    <name evidence="1" type="ORF">TNIN_169851</name>
</gene>
<dbReference type="Proteomes" id="UP000886998">
    <property type="component" value="Unassembled WGS sequence"/>
</dbReference>
<protein>
    <submittedName>
        <fullName evidence="1">Integrase catalytic domain-containing protein</fullName>
    </submittedName>
</protein>
<evidence type="ECO:0000313" key="2">
    <source>
        <dbReference type="Proteomes" id="UP000886998"/>
    </source>
</evidence>
<evidence type="ECO:0000313" key="1">
    <source>
        <dbReference type="EMBL" id="GFY37968.1"/>
    </source>
</evidence>
<reference evidence="1" key="1">
    <citation type="submission" date="2020-08" db="EMBL/GenBank/DDBJ databases">
        <title>Multicomponent nature underlies the extraordinary mechanical properties of spider dragline silk.</title>
        <authorList>
            <person name="Kono N."/>
            <person name="Nakamura H."/>
            <person name="Mori M."/>
            <person name="Yoshida Y."/>
            <person name="Ohtoshi R."/>
            <person name="Malay A.D."/>
            <person name="Moran D.A.P."/>
            <person name="Tomita M."/>
            <person name="Numata K."/>
            <person name="Arakawa K."/>
        </authorList>
    </citation>
    <scope>NUCLEOTIDE SEQUENCE</scope>
</reference>
<proteinExistence type="predicted"/>
<organism evidence="1 2">
    <name type="scientific">Trichonephila inaurata madagascariensis</name>
    <dbReference type="NCBI Taxonomy" id="2747483"/>
    <lineage>
        <taxon>Eukaryota</taxon>
        <taxon>Metazoa</taxon>
        <taxon>Ecdysozoa</taxon>
        <taxon>Arthropoda</taxon>
        <taxon>Chelicerata</taxon>
        <taxon>Arachnida</taxon>
        <taxon>Araneae</taxon>
        <taxon>Araneomorphae</taxon>
        <taxon>Entelegynae</taxon>
        <taxon>Araneoidea</taxon>
        <taxon>Nephilidae</taxon>
        <taxon>Trichonephila</taxon>
        <taxon>Trichonephila inaurata</taxon>
    </lineage>
</organism>
<name>A0A8X7BNV8_9ARAC</name>
<comment type="caution">
    <text evidence="1">The sequence shown here is derived from an EMBL/GenBank/DDBJ whole genome shotgun (WGS) entry which is preliminary data.</text>
</comment>
<sequence>MLRVDIRAYKFEELGQECICSEIEQLPSGLWLNEFKIHGIQLTDLEISRFNVDKEIKLLIRADVGGKLMTGKIKTLKSNSTAVHTRLGWTVLGKFFGTANR</sequence>
<dbReference type="AlphaFoldDB" id="A0A8X7BNV8"/>
<dbReference type="EMBL" id="BMAV01000571">
    <property type="protein sequence ID" value="GFY37968.1"/>
    <property type="molecule type" value="Genomic_DNA"/>
</dbReference>
<keyword evidence="2" id="KW-1185">Reference proteome</keyword>